<dbReference type="AlphaFoldDB" id="A0AAV0DDL9"/>
<sequence>MSPFQVVFGRPPPSVLHYEIDTKDPCSLKELLQQRDQLLKTVKANLTKAQHYMKGQADKKRRDFQFNVGDLVLVKLQPYRQHSVALRKHKKLGLRYFGPFPILEKIGTVAYKVQLPASAKIHPVFHVALLKPFYGKSELPYLPFPLTSSELGPMLSPWKVLDVRVVKRQDKMVWQLLIQWEATEVKDATWEDLQDIKDSYPQFNLEDKVVSDEEGNVTCITNANKGGLKSVRKDRHVANDPNQLGIRHSSRMRKENIRLKDYTLEACRR</sequence>
<keyword evidence="3" id="KW-1185">Reference proteome</keyword>
<dbReference type="Pfam" id="PF24626">
    <property type="entry name" value="SH3_Tf2-1"/>
    <property type="match status" value="1"/>
</dbReference>
<dbReference type="InterPro" id="IPR056924">
    <property type="entry name" value="SH3_Tf2-1"/>
</dbReference>
<dbReference type="EMBL" id="CAMAPF010000085">
    <property type="protein sequence ID" value="CAH9095874.1"/>
    <property type="molecule type" value="Genomic_DNA"/>
</dbReference>
<dbReference type="PANTHER" id="PTHR46148:SF52">
    <property type="entry name" value="OS04G0603800 PROTEIN"/>
    <property type="match status" value="1"/>
</dbReference>
<accession>A0AAV0DDL9</accession>
<proteinExistence type="predicted"/>
<organism evidence="2 3">
    <name type="scientific">Cuscuta epithymum</name>
    <dbReference type="NCBI Taxonomy" id="186058"/>
    <lineage>
        <taxon>Eukaryota</taxon>
        <taxon>Viridiplantae</taxon>
        <taxon>Streptophyta</taxon>
        <taxon>Embryophyta</taxon>
        <taxon>Tracheophyta</taxon>
        <taxon>Spermatophyta</taxon>
        <taxon>Magnoliopsida</taxon>
        <taxon>eudicotyledons</taxon>
        <taxon>Gunneridae</taxon>
        <taxon>Pentapetalae</taxon>
        <taxon>asterids</taxon>
        <taxon>lamiids</taxon>
        <taxon>Solanales</taxon>
        <taxon>Convolvulaceae</taxon>
        <taxon>Cuscuteae</taxon>
        <taxon>Cuscuta</taxon>
        <taxon>Cuscuta subgen. Cuscuta</taxon>
    </lineage>
</organism>
<reference evidence="2" key="1">
    <citation type="submission" date="2022-07" db="EMBL/GenBank/DDBJ databases">
        <authorList>
            <person name="Macas J."/>
            <person name="Novak P."/>
            <person name="Neumann P."/>
        </authorList>
    </citation>
    <scope>NUCLEOTIDE SEQUENCE</scope>
</reference>
<evidence type="ECO:0000259" key="1">
    <source>
        <dbReference type="Pfam" id="PF24626"/>
    </source>
</evidence>
<dbReference type="InterPro" id="IPR016197">
    <property type="entry name" value="Chromo-like_dom_sf"/>
</dbReference>
<protein>
    <recommendedName>
        <fullName evidence="1">Tf2-1-like SH3-like domain-containing protein</fullName>
    </recommendedName>
</protein>
<dbReference type="SUPFAM" id="SSF54160">
    <property type="entry name" value="Chromo domain-like"/>
    <property type="match status" value="1"/>
</dbReference>
<feature type="domain" description="Tf2-1-like SH3-like" evidence="1">
    <location>
        <begin position="69"/>
        <end position="133"/>
    </location>
</feature>
<evidence type="ECO:0000313" key="2">
    <source>
        <dbReference type="EMBL" id="CAH9095874.1"/>
    </source>
</evidence>
<name>A0AAV0DDL9_9ASTE</name>
<gene>
    <name evidence="2" type="ORF">CEPIT_LOCUS13492</name>
</gene>
<evidence type="ECO:0000313" key="3">
    <source>
        <dbReference type="Proteomes" id="UP001152523"/>
    </source>
</evidence>
<comment type="caution">
    <text evidence="2">The sequence shown here is derived from an EMBL/GenBank/DDBJ whole genome shotgun (WGS) entry which is preliminary data.</text>
</comment>
<dbReference type="PANTHER" id="PTHR46148">
    <property type="entry name" value="CHROMO DOMAIN-CONTAINING PROTEIN"/>
    <property type="match status" value="1"/>
</dbReference>
<dbReference type="Proteomes" id="UP001152523">
    <property type="component" value="Unassembled WGS sequence"/>
</dbReference>